<proteinExistence type="inferred from homology"/>
<dbReference type="HAMAP" id="MF_01400">
    <property type="entry name" value="MsrB"/>
    <property type="match status" value="1"/>
</dbReference>
<evidence type="ECO:0000256" key="4">
    <source>
        <dbReference type="ARBA" id="ARBA00023268"/>
    </source>
</evidence>
<dbReference type="GO" id="GO:0033743">
    <property type="term" value="F:peptide-methionine (R)-S-oxide reductase activity"/>
    <property type="evidence" value="ECO:0007669"/>
    <property type="project" value="UniProtKB-UniRule"/>
</dbReference>
<comment type="similarity">
    <text evidence="9">Belongs to the MsrB Met sulfoxide reductase family.</text>
</comment>
<evidence type="ECO:0000256" key="10">
    <source>
        <dbReference type="HAMAP-Rule" id="MF_01401"/>
    </source>
</evidence>
<evidence type="ECO:0000256" key="7">
    <source>
        <dbReference type="ARBA" id="ARBA00048488"/>
    </source>
</evidence>
<evidence type="ECO:0000313" key="13">
    <source>
        <dbReference type="Proteomes" id="UP000476338"/>
    </source>
</evidence>
<dbReference type="SUPFAM" id="SSF55068">
    <property type="entry name" value="Peptide methionine sulfoxide reductase"/>
    <property type="match status" value="1"/>
</dbReference>
<dbReference type="Pfam" id="PF01625">
    <property type="entry name" value="PMSR"/>
    <property type="match status" value="1"/>
</dbReference>
<reference evidence="12 13" key="2">
    <citation type="submission" date="2020-03" db="EMBL/GenBank/DDBJ databases">
        <title>Campylobacter portucalensis sp. nov., a new species of Campylobacter isolated from the reproductive tract of bulls.</title>
        <authorList>
            <person name="Silva M.F."/>
            <person name="Pereira G."/>
            <person name="Carneiro C."/>
            <person name="Hemphill A."/>
            <person name="Mateus L."/>
            <person name="Lopes-Da-Costa L."/>
            <person name="Silva E."/>
        </authorList>
    </citation>
    <scope>NUCLEOTIDE SEQUENCE [LARGE SCALE GENOMIC DNA]</scope>
    <source>
        <strain evidence="12 13">FMV-PI01</strain>
    </source>
</reference>
<dbReference type="GO" id="GO:0008113">
    <property type="term" value="F:peptide-methionine (S)-S-oxide reductase activity"/>
    <property type="evidence" value="ECO:0007669"/>
    <property type="project" value="UniProtKB-UniRule"/>
</dbReference>
<comment type="catalytic activity">
    <reaction evidence="6 10">
        <text>L-methionyl-[protein] + [thioredoxin]-disulfide + H2O = L-methionyl-(S)-S-oxide-[protein] + [thioredoxin]-dithiol</text>
        <dbReference type="Rhea" id="RHEA:14217"/>
        <dbReference type="Rhea" id="RHEA-COMP:10698"/>
        <dbReference type="Rhea" id="RHEA-COMP:10700"/>
        <dbReference type="Rhea" id="RHEA-COMP:12313"/>
        <dbReference type="Rhea" id="RHEA-COMP:12315"/>
        <dbReference type="ChEBI" id="CHEBI:15377"/>
        <dbReference type="ChEBI" id="CHEBI:16044"/>
        <dbReference type="ChEBI" id="CHEBI:29950"/>
        <dbReference type="ChEBI" id="CHEBI:44120"/>
        <dbReference type="ChEBI" id="CHEBI:50058"/>
        <dbReference type="EC" id="1.8.4.11"/>
    </reaction>
</comment>
<dbReference type="FunFam" id="3.30.1060.10:FF:000007">
    <property type="entry name" value="Peptide methionine sulfoxide reductase msrA/msrB"/>
    <property type="match status" value="1"/>
</dbReference>
<comment type="function">
    <text evidence="5 10">Has an important function as a repair enzyme for proteins that have been inactivated by oxidation. Catalyzes the reversible oxidation-reduction of methionine sulfoxide in proteins to methionine.</text>
</comment>
<dbReference type="GO" id="GO:0005737">
    <property type="term" value="C:cytoplasm"/>
    <property type="evidence" value="ECO:0007669"/>
    <property type="project" value="TreeGrafter"/>
</dbReference>
<gene>
    <name evidence="9 12" type="primary">msrB</name>
    <name evidence="10" type="synonym">msrA</name>
    <name evidence="12" type="ORF">F1B92_03905</name>
</gene>
<dbReference type="Gene3D" id="3.30.1060.10">
    <property type="entry name" value="Peptide methionine sulphoxide reductase MsrA"/>
    <property type="match status" value="1"/>
</dbReference>
<dbReference type="InterPro" id="IPR002569">
    <property type="entry name" value="Met_Sox_Rdtase_MsrA_dom"/>
</dbReference>
<reference evidence="12 13" key="1">
    <citation type="submission" date="2019-09" db="EMBL/GenBank/DDBJ databases">
        <authorList>
            <person name="Silva M."/>
            <person name="Pereira G."/>
            <person name="Lopes-Da-Costa L."/>
            <person name="Silva E."/>
        </authorList>
    </citation>
    <scope>NUCLEOTIDE SEQUENCE [LARGE SCALE GENOMIC DNA]</scope>
    <source>
        <strain evidence="12 13">FMV-PI01</strain>
    </source>
</reference>
<dbReference type="Gene3D" id="2.170.150.20">
    <property type="entry name" value="Peptide methionine sulfoxide reductase"/>
    <property type="match status" value="1"/>
</dbReference>
<dbReference type="GO" id="GO:0006979">
    <property type="term" value="P:response to oxidative stress"/>
    <property type="evidence" value="ECO:0007669"/>
    <property type="project" value="InterPro"/>
</dbReference>
<dbReference type="InterPro" id="IPR036509">
    <property type="entry name" value="Met_Sox_Rdtase_MsrA_sf"/>
</dbReference>
<protein>
    <recommendedName>
        <fullName evidence="9 10">Multifunctional fusion protein</fullName>
    </recommendedName>
    <domain>
        <recommendedName>
            <fullName evidence="10">Peptide methionine sulfoxide reductase MsrA</fullName>
            <shortName evidence="10">Protein-methionine-S-oxide reductase</shortName>
            <ecNumber evidence="10">1.8.4.11</ecNumber>
        </recommendedName>
        <alternativeName>
            <fullName evidence="10">Peptide-methionine (S)-S-oxide reductase</fullName>
            <shortName evidence="10">Peptide Met(O) reductase</shortName>
        </alternativeName>
    </domain>
    <domain>
        <recommendedName>
            <fullName evidence="9">Peptide methionine sulfoxide reductase MsrB</fullName>
            <ecNumber evidence="9">1.8.4.12</ecNumber>
        </recommendedName>
        <alternativeName>
            <fullName evidence="9">Peptide-methionine (R)-S-oxide reductase</fullName>
        </alternativeName>
    </domain>
</protein>
<dbReference type="EMBL" id="VWSJ01000010">
    <property type="protein sequence ID" value="MSN96341.1"/>
    <property type="molecule type" value="Genomic_DNA"/>
</dbReference>
<accession>A0A6L5WKS2</accession>
<dbReference type="RefSeq" id="WP_154570609.1">
    <property type="nucleotide sequence ID" value="NZ_VWSJ01000010.1"/>
</dbReference>
<keyword evidence="4" id="KW-0511">Multifunctional enzyme</keyword>
<comment type="caution">
    <text evidence="9">Lacks conserved residue(s) required for the propagation of feature annotation.</text>
</comment>
<evidence type="ECO:0000256" key="2">
    <source>
        <dbReference type="ARBA" id="ARBA00011017"/>
    </source>
</evidence>
<dbReference type="PANTHER" id="PTHR10173:SF59">
    <property type="entry name" value="PEPTIDE METHIONINE SULFOXIDE REDUCTASE MSRA_MSRB"/>
    <property type="match status" value="1"/>
</dbReference>
<dbReference type="AlphaFoldDB" id="A0A6L5WKS2"/>
<keyword evidence="3 9" id="KW-0560">Oxidoreductase</keyword>
<evidence type="ECO:0000313" key="12">
    <source>
        <dbReference type="EMBL" id="MSN96341.1"/>
    </source>
</evidence>
<evidence type="ECO:0000256" key="6">
    <source>
        <dbReference type="ARBA" id="ARBA00047806"/>
    </source>
</evidence>
<organism evidence="12 13">
    <name type="scientific">Campylobacter portucalensis</name>
    <dbReference type="NCBI Taxonomy" id="2608384"/>
    <lineage>
        <taxon>Bacteria</taxon>
        <taxon>Pseudomonadati</taxon>
        <taxon>Campylobacterota</taxon>
        <taxon>Epsilonproteobacteria</taxon>
        <taxon>Campylobacterales</taxon>
        <taxon>Campylobacteraceae</taxon>
        <taxon>Campylobacter</taxon>
    </lineage>
</organism>
<evidence type="ECO:0000256" key="5">
    <source>
        <dbReference type="ARBA" id="ARBA00024679"/>
    </source>
</evidence>
<comment type="similarity">
    <text evidence="10">Belongs to the MsrA Met sulfoxide reductase family.</text>
</comment>
<comment type="catalytic activity">
    <reaction evidence="8 10">
        <text>[thioredoxin]-disulfide + L-methionine + H2O = L-methionine (S)-S-oxide + [thioredoxin]-dithiol</text>
        <dbReference type="Rhea" id="RHEA:19993"/>
        <dbReference type="Rhea" id="RHEA-COMP:10698"/>
        <dbReference type="Rhea" id="RHEA-COMP:10700"/>
        <dbReference type="ChEBI" id="CHEBI:15377"/>
        <dbReference type="ChEBI" id="CHEBI:29950"/>
        <dbReference type="ChEBI" id="CHEBI:50058"/>
        <dbReference type="ChEBI" id="CHEBI:57844"/>
        <dbReference type="ChEBI" id="CHEBI:58772"/>
        <dbReference type="EC" id="1.8.4.11"/>
    </reaction>
</comment>
<feature type="active site" evidence="10">
    <location>
        <position position="32"/>
    </location>
</feature>
<evidence type="ECO:0000259" key="11">
    <source>
        <dbReference type="PROSITE" id="PS51790"/>
    </source>
</evidence>
<sequence>MKVFKIFIFTFIFFSNLIGGEKMREIYLAGGCFWGVEGYFKKLDGVLKTDVGYANGNSNNTSYQILKDTNHAEALHLIYDEQKINLNDILRHFFRVIDPTSLNRQGNDIGTQYRTGIYTTDKKSLDIAKKFIEDEQKNYDKKIVVEVEELRNFVIAEEYHQDYLDKNPGGYCHIDLNLANIPLEKKYKIPSKKELKEKLSDISYSVTQENATEKPFSSEYDNFYEKGIYVDVVSGEPLFSSTDKFDAGCGWPSFSKPINEKMIQTKKDFSHMMIRTEVRSSQANSHLGHVFNDGPKDKGGLRYCINGASLEFIPFEKMDERGYGEYKKFVE</sequence>
<dbReference type="HAMAP" id="MF_01401">
    <property type="entry name" value="MsrA"/>
    <property type="match status" value="1"/>
</dbReference>
<comment type="catalytic activity">
    <reaction evidence="7 9">
        <text>L-methionyl-[protein] + [thioredoxin]-disulfide + H2O = L-methionyl-(R)-S-oxide-[protein] + [thioredoxin]-dithiol</text>
        <dbReference type="Rhea" id="RHEA:24164"/>
        <dbReference type="Rhea" id="RHEA-COMP:10698"/>
        <dbReference type="Rhea" id="RHEA-COMP:10700"/>
        <dbReference type="Rhea" id="RHEA-COMP:12313"/>
        <dbReference type="Rhea" id="RHEA-COMP:12314"/>
        <dbReference type="ChEBI" id="CHEBI:15377"/>
        <dbReference type="ChEBI" id="CHEBI:16044"/>
        <dbReference type="ChEBI" id="CHEBI:29950"/>
        <dbReference type="ChEBI" id="CHEBI:45764"/>
        <dbReference type="ChEBI" id="CHEBI:50058"/>
        <dbReference type="EC" id="1.8.4.12"/>
    </reaction>
</comment>
<dbReference type="SUPFAM" id="SSF51316">
    <property type="entry name" value="Mss4-like"/>
    <property type="match status" value="1"/>
</dbReference>
<dbReference type="InterPro" id="IPR011057">
    <property type="entry name" value="Mss4-like_sf"/>
</dbReference>
<dbReference type="Proteomes" id="UP000476338">
    <property type="component" value="Unassembled WGS sequence"/>
</dbReference>
<dbReference type="FunFam" id="2.170.150.20:FF:000003">
    <property type="entry name" value="Peptide methionine sulfoxide reductase MsrB"/>
    <property type="match status" value="1"/>
</dbReference>
<dbReference type="Pfam" id="PF01641">
    <property type="entry name" value="SelR"/>
    <property type="match status" value="1"/>
</dbReference>
<name>A0A6L5WKS2_9BACT</name>
<comment type="similarity">
    <text evidence="1">In the C-terminal section; belongs to the MsrB Met sulfoxide reductase family.</text>
</comment>
<feature type="domain" description="MsrB" evidence="11">
    <location>
        <begin position="192"/>
        <end position="315"/>
    </location>
</feature>
<dbReference type="PANTHER" id="PTHR10173">
    <property type="entry name" value="METHIONINE SULFOXIDE REDUCTASE"/>
    <property type="match status" value="1"/>
</dbReference>
<evidence type="ECO:0000256" key="3">
    <source>
        <dbReference type="ARBA" id="ARBA00023002"/>
    </source>
</evidence>
<comment type="caution">
    <text evidence="12">The sequence shown here is derived from an EMBL/GenBank/DDBJ whole genome shotgun (WGS) entry which is preliminary data.</text>
</comment>
<dbReference type="NCBIfam" id="TIGR00357">
    <property type="entry name" value="peptide-methionine (R)-S-oxide reductase MsrB"/>
    <property type="match status" value="1"/>
</dbReference>
<feature type="active site" description="Nucleophile" evidence="9">
    <location>
        <position position="304"/>
    </location>
</feature>
<dbReference type="PROSITE" id="PS51790">
    <property type="entry name" value="MSRB"/>
    <property type="match status" value="1"/>
</dbReference>
<dbReference type="EC" id="1.8.4.12" evidence="9"/>
<evidence type="ECO:0000256" key="9">
    <source>
        <dbReference type="HAMAP-Rule" id="MF_01400"/>
    </source>
</evidence>
<dbReference type="GO" id="GO:0030091">
    <property type="term" value="P:protein repair"/>
    <property type="evidence" value="ECO:0007669"/>
    <property type="project" value="InterPro"/>
</dbReference>
<dbReference type="InterPro" id="IPR028427">
    <property type="entry name" value="Met_Sox_Rdtase_MsrB"/>
</dbReference>
<comment type="similarity">
    <text evidence="2">In the N-terminal section; belongs to the MsrA Met sulfoxide reductase family.</text>
</comment>
<keyword evidence="13" id="KW-1185">Reference proteome</keyword>
<evidence type="ECO:0000256" key="8">
    <source>
        <dbReference type="ARBA" id="ARBA00048782"/>
    </source>
</evidence>
<dbReference type="InterPro" id="IPR002579">
    <property type="entry name" value="Met_Sox_Rdtase_MsrB_dom"/>
</dbReference>
<evidence type="ECO:0000256" key="1">
    <source>
        <dbReference type="ARBA" id="ARBA00008076"/>
    </source>
</evidence>
<dbReference type="EC" id="1.8.4.11" evidence="10"/>
<dbReference type="NCBIfam" id="TIGR00401">
    <property type="entry name" value="msrA"/>
    <property type="match status" value="1"/>
</dbReference>